<evidence type="ECO:0000256" key="6">
    <source>
        <dbReference type="SAM" id="Phobius"/>
    </source>
</evidence>
<dbReference type="EMBL" id="JAAXKY010000091">
    <property type="protein sequence ID" value="NMH80160.1"/>
    <property type="molecule type" value="Genomic_DNA"/>
</dbReference>
<dbReference type="InterPro" id="IPR036259">
    <property type="entry name" value="MFS_trans_sf"/>
</dbReference>
<reference evidence="8 9" key="1">
    <citation type="submission" date="2020-04" db="EMBL/GenBank/DDBJ databases">
        <authorList>
            <person name="Klaysubun C."/>
            <person name="Duangmal K."/>
            <person name="Lipun K."/>
        </authorList>
    </citation>
    <scope>NUCLEOTIDE SEQUENCE [LARGE SCALE GENOMIC DNA]</scope>
    <source>
        <strain evidence="8 9">JCM 11839</strain>
    </source>
</reference>
<keyword evidence="4 6" id="KW-1133">Transmembrane helix</keyword>
<comment type="caution">
    <text evidence="8">The sequence shown here is derived from an EMBL/GenBank/DDBJ whole genome shotgun (WGS) entry which is preliminary data.</text>
</comment>
<feature type="transmembrane region" description="Helical" evidence="6">
    <location>
        <begin position="236"/>
        <end position="259"/>
    </location>
</feature>
<keyword evidence="3 6" id="KW-0812">Transmembrane</keyword>
<evidence type="ECO:0000256" key="5">
    <source>
        <dbReference type="ARBA" id="ARBA00023136"/>
    </source>
</evidence>
<dbReference type="Gene3D" id="1.20.1250.20">
    <property type="entry name" value="MFS general substrate transporter like domains"/>
    <property type="match status" value="1"/>
</dbReference>
<protein>
    <submittedName>
        <fullName evidence="8">MFS transporter</fullName>
    </submittedName>
</protein>
<dbReference type="Pfam" id="PF00083">
    <property type="entry name" value="Sugar_tr"/>
    <property type="match status" value="1"/>
</dbReference>
<feature type="transmembrane region" description="Helical" evidence="6">
    <location>
        <begin position="375"/>
        <end position="402"/>
    </location>
</feature>
<feature type="transmembrane region" description="Helical" evidence="6">
    <location>
        <begin position="59"/>
        <end position="76"/>
    </location>
</feature>
<gene>
    <name evidence="8" type="ORF">HF577_24120</name>
</gene>
<organism evidence="8 9">
    <name type="scientific">Pseudonocardia xinjiangensis</name>
    <dbReference type="NCBI Taxonomy" id="75289"/>
    <lineage>
        <taxon>Bacteria</taxon>
        <taxon>Bacillati</taxon>
        <taxon>Actinomycetota</taxon>
        <taxon>Actinomycetes</taxon>
        <taxon>Pseudonocardiales</taxon>
        <taxon>Pseudonocardiaceae</taxon>
        <taxon>Pseudonocardia</taxon>
    </lineage>
</organism>
<dbReference type="PANTHER" id="PTHR23511:SF34">
    <property type="entry name" value="SYNAPTIC VESICLE GLYCOPROTEIN 2"/>
    <property type="match status" value="1"/>
</dbReference>
<dbReference type="PROSITE" id="PS50850">
    <property type="entry name" value="MFS"/>
    <property type="match status" value="1"/>
</dbReference>
<proteinExistence type="predicted"/>
<feature type="transmembrane region" description="Helical" evidence="6">
    <location>
        <begin position="299"/>
        <end position="318"/>
    </location>
</feature>
<evidence type="ECO:0000313" key="9">
    <source>
        <dbReference type="Proteomes" id="UP001296706"/>
    </source>
</evidence>
<feature type="domain" description="Major facilitator superfamily (MFS) profile" evidence="7">
    <location>
        <begin position="1"/>
        <end position="412"/>
    </location>
</feature>
<evidence type="ECO:0000256" key="1">
    <source>
        <dbReference type="ARBA" id="ARBA00004651"/>
    </source>
</evidence>
<evidence type="ECO:0000313" key="8">
    <source>
        <dbReference type="EMBL" id="NMH80160.1"/>
    </source>
</evidence>
<dbReference type="InterPro" id="IPR020846">
    <property type="entry name" value="MFS_dom"/>
</dbReference>
<dbReference type="CDD" id="cd17316">
    <property type="entry name" value="MFS_SV2_like"/>
    <property type="match status" value="1"/>
</dbReference>
<comment type="subcellular location">
    <subcellularLocation>
        <location evidence="1">Cell membrane</location>
        <topology evidence="1">Multi-pass membrane protein</topology>
    </subcellularLocation>
</comment>
<dbReference type="PANTHER" id="PTHR23511">
    <property type="entry name" value="SYNAPTIC VESICLE GLYCOPROTEIN 2"/>
    <property type="match status" value="1"/>
</dbReference>
<name>A0ABX1RID4_9PSEU</name>
<feature type="transmembrane region" description="Helical" evidence="6">
    <location>
        <begin position="324"/>
        <end position="345"/>
    </location>
</feature>
<feature type="transmembrane region" description="Helical" evidence="6">
    <location>
        <begin position="148"/>
        <end position="166"/>
    </location>
</feature>
<evidence type="ECO:0000256" key="3">
    <source>
        <dbReference type="ARBA" id="ARBA00022692"/>
    </source>
</evidence>
<evidence type="ECO:0000256" key="2">
    <source>
        <dbReference type="ARBA" id="ARBA00022448"/>
    </source>
</evidence>
<dbReference type="Proteomes" id="UP001296706">
    <property type="component" value="Unassembled WGS sequence"/>
</dbReference>
<feature type="transmembrane region" description="Helical" evidence="6">
    <location>
        <begin position="265"/>
        <end position="287"/>
    </location>
</feature>
<evidence type="ECO:0000256" key="4">
    <source>
        <dbReference type="ARBA" id="ARBA00022989"/>
    </source>
</evidence>
<feature type="transmembrane region" description="Helical" evidence="6">
    <location>
        <begin position="82"/>
        <end position="105"/>
    </location>
</feature>
<evidence type="ECO:0000259" key="7">
    <source>
        <dbReference type="PROSITE" id="PS50850"/>
    </source>
</evidence>
<keyword evidence="9" id="KW-1185">Reference proteome</keyword>
<feature type="transmembrane region" description="Helical" evidence="6">
    <location>
        <begin position="117"/>
        <end position="136"/>
    </location>
</feature>
<keyword evidence="5 6" id="KW-0472">Membrane</keyword>
<dbReference type="InterPro" id="IPR005828">
    <property type="entry name" value="MFS_sugar_transport-like"/>
</dbReference>
<keyword evidence="2" id="KW-0813">Transport</keyword>
<sequence length="422" mass="45078">MFFDIYEVFLTSAVSGALTSEFHLTSAVLAPVLASTFVGMFIGSIVLGRMADRVGRRRAFMINLALYSLASLAGAFSPNAVWLMISRFVAGLGVGAELPLADAYLSDMLPARQRGRYTAWAYTISFIAVPIVGFLARGSVGHLAGIAGWRWIFALGALGSAIVFLLRTTLPESPRWLEAVGRGPEADSITSRIEAEALRGGHRLTEPTRRDPEAPVRPARAGVRVLLTPPLRRRTLMMAVFQVFQVFGYYGFGTLVPLILAAKGYALSTSLLFTALTFLGYPVGSLLSLPLVERFERKYLVVGSVVAMAAFGLAFGFSNSMVPIVIFGFLYTAASNVFANGYHIYQAEIFPTAVRSTAASGTYAISRLATGAMPFILLPILAAVGAGWVFVIICGALVVVALDIGLIGPRTTGLSTEDVVVA</sequence>
<dbReference type="SUPFAM" id="SSF103473">
    <property type="entry name" value="MFS general substrate transporter"/>
    <property type="match status" value="1"/>
</dbReference>
<accession>A0ABX1RID4</accession>
<feature type="transmembrane region" description="Helical" evidence="6">
    <location>
        <begin position="28"/>
        <end position="47"/>
    </location>
</feature>